<dbReference type="Proteomes" id="UP001151760">
    <property type="component" value="Unassembled WGS sequence"/>
</dbReference>
<evidence type="ECO:0000259" key="1">
    <source>
        <dbReference type="Pfam" id="PF03732"/>
    </source>
</evidence>
<dbReference type="InterPro" id="IPR005162">
    <property type="entry name" value="Retrotrans_gag_dom"/>
</dbReference>
<proteinExistence type="predicted"/>
<accession>A0ABQ4Y1C0</accession>
<dbReference type="InterPro" id="IPR043128">
    <property type="entry name" value="Rev_trsase/Diguanyl_cyclase"/>
</dbReference>
<evidence type="ECO:0000313" key="2">
    <source>
        <dbReference type="EMBL" id="GJS70951.1"/>
    </source>
</evidence>
<evidence type="ECO:0000313" key="3">
    <source>
        <dbReference type="Proteomes" id="UP001151760"/>
    </source>
</evidence>
<protein>
    <submittedName>
        <fullName evidence="2">Reverse transcriptase domain-containing protein</fullName>
    </submittedName>
</protein>
<dbReference type="EMBL" id="BQNB010009969">
    <property type="protein sequence ID" value="GJS70951.1"/>
    <property type="molecule type" value="Genomic_DNA"/>
</dbReference>
<keyword evidence="3" id="KW-1185">Reference proteome</keyword>
<dbReference type="GO" id="GO:0003964">
    <property type="term" value="F:RNA-directed DNA polymerase activity"/>
    <property type="evidence" value="ECO:0007669"/>
    <property type="project" value="UniProtKB-KW"/>
</dbReference>
<dbReference type="PANTHER" id="PTHR15503">
    <property type="entry name" value="LDOC1 RELATED"/>
    <property type="match status" value="1"/>
</dbReference>
<reference evidence="2" key="1">
    <citation type="journal article" date="2022" name="Int. J. Mol. Sci.">
        <title>Draft Genome of Tanacetum Coccineum: Genomic Comparison of Closely Related Tanacetum-Family Plants.</title>
        <authorList>
            <person name="Yamashiro T."/>
            <person name="Shiraishi A."/>
            <person name="Nakayama K."/>
            <person name="Satake H."/>
        </authorList>
    </citation>
    <scope>NUCLEOTIDE SEQUENCE</scope>
</reference>
<dbReference type="Pfam" id="PF03732">
    <property type="entry name" value="Retrotrans_gag"/>
    <property type="match status" value="1"/>
</dbReference>
<organism evidence="2 3">
    <name type="scientific">Tanacetum coccineum</name>
    <dbReference type="NCBI Taxonomy" id="301880"/>
    <lineage>
        <taxon>Eukaryota</taxon>
        <taxon>Viridiplantae</taxon>
        <taxon>Streptophyta</taxon>
        <taxon>Embryophyta</taxon>
        <taxon>Tracheophyta</taxon>
        <taxon>Spermatophyta</taxon>
        <taxon>Magnoliopsida</taxon>
        <taxon>eudicotyledons</taxon>
        <taxon>Gunneridae</taxon>
        <taxon>Pentapetalae</taxon>
        <taxon>asterids</taxon>
        <taxon>campanulids</taxon>
        <taxon>Asterales</taxon>
        <taxon>Asteraceae</taxon>
        <taxon>Asteroideae</taxon>
        <taxon>Anthemideae</taxon>
        <taxon>Anthemidinae</taxon>
        <taxon>Tanacetum</taxon>
    </lineage>
</organism>
<keyword evidence="2" id="KW-0808">Transferase</keyword>
<dbReference type="Gene3D" id="3.30.70.270">
    <property type="match status" value="1"/>
</dbReference>
<feature type="domain" description="Retrotransposon gag" evidence="1">
    <location>
        <begin position="60"/>
        <end position="130"/>
    </location>
</feature>
<keyword evidence="2" id="KW-0695">RNA-directed DNA polymerase</keyword>
<dbReference type="InterPro" id="IPR032567">
    <property type="entry name" value="RTL1-rel"/>
</dbReference>
<name>A0ABQ4Y1C0_9ASTR</name>
<keyword evidence="2" id="KW-0548">Nucleotidyltransferase</keyword>
<sequence>MRTMQYGNNAVDFGNDRKQRMDLLRLSNLAIQGVRWEGGVIAPYSLIEKNGKRGRVAAMALSWNDFKALMVEEFCPSNEMEKLENEFWNHKMVGANHAAYTDRFHELAKLVPHLVTPESSRIKRYIAGLAPEIRGMLRATQPTTIQTTILRAGILTDEAVSCGTLTKGSDKRKGVDEPSKTGGFWKDNKKAKTGTGNEILQIVLQVSNNWVILSGIVGTTVRQSSSGECSDFSFISTEFAPLLNVRPSIVNPGYVIEVADGKKVEVDRIIRDCKLENRRAFEECFQGIVGLPSTTEQVEFRIDLVPGATPIVKSPYSLAPSEIRSFLGLAGYYRRFSNFSKIAKPLTSLTQKNQKVEDFVVFYDASNLGLGCVLHAKRQRTLIRYLTGKANVVTDALSKKERLKPRRVRALAMTVQIGMRERIQVAQSEALRKQNILIENLHGLDQQMEKKEGESLLFFMDRIWVPLIGDVRTIIMDEAHKTKYSGWELIRFARTWEFSGRLFRIEMEDFCPLLADCAKKQLANENTMDKVVLLKEKAQAARDRQKSLLTIEQTLEFEVRSSSDVERMYLLGGAIDSSEANGIIRDPKLELENSRFTFDLVPLSYESVDVVVGENWLLRHKAEMKGKRSGMIDRSCKVRGVRWLLVIGSVCIAGEERRYFNRTPKFKEEYESHRKDDVESVKERRCSGEVFKQRGSGSKGESYLRCRKNQIVLPYNASGINEYGFEAKYHLGKANVVVESWSRKKSEAKNEFWIDV</sequence>
<reference evidence="2" key="2">
    <citation type="submission" date="2022-01" db="EMBL/GenBank/DDBJ databases">
        <authorList>
            <person name="Yamashiro T."/>
            <person name="Shiraishi A."/>
            <person name="Satake H."/>
            <person name="Nakayama K."/>
        </authorList>
    </citation>
    <scope>NUCLEOTIDE SEQUENCE</scope>
</reference>
<dbReference type="InterPro" id="IPR043502">
    <property type="entry name" value="DNA/RNA_pol_sf"/>
</dbReference>
<dbReference type="PANTHER" id="PTHR15503:SF45">
    <property type="entry name" value="RNA-DIRECTED DNA POLYMERASE HOMOLOG"/>
    <property type="match status" value="1"/>
</dbReference>
<gene>
    <name evidence="2" type="ORF">Tco_0703792</name>
</gene>
<comment type="caution">
    <text evidence="2">The sequence shown here is derived from an EMBL/GenBank/DDBJ whole genome shotgun (WGS) entry which is preliminary data.</text>
</comment>
<dbReference type="SUPFAM" id="SSF56672">
    <property type="entry name" value="DNA/RNA polymerases"/>
    <property type="match status" value="1"/>
</dbReference>